<dbReference type="CDD" id="cd10747">
    <property type="entry name" value="DnaJ_C"/>
    <property type="match status" value="1"/>
</dbReference>
<feature type="region of interest" description="Disordered" evidence="2">
    <location>
        <begin position="371"/>
        <end position="396"/>
    </location>
</feature>
<evidence type="ECO:0000313" key="4">
    <source>
        <dbReference type="EMBL" id="CAL1362437.1"/>
    </source>
</evidence>
<dbReference type="GO" id="GO:0051087">
    <property type="term" value="F:protein-folding chaperone binding"/>
    <property type="evidence" value="ECO:0007669"/>
    <property type="project" value="TreeGrafter"/>
</dbReference>
<dbReference type="PANTHER" id="PTHR24078">
    <property type="entry name" value="DNAJ HOMOLOG SUBFAMILY C MEMBER"/>
    <property type="match status" value="1"/>
</dbReference>
<keyword evidence="5" id="KW-1185">Reference proteome</keyword>
<dbReference type="InterPro" id="IPR002939">
    <property type="entry name" value="DnaJ_C"/>
</dbReference>
<feature type="compositionally biased region" description="Low complexity" evidence="2">
    <location>
        <begin position="371"/>
        <end position="383"/>
    </location>
</feature>
<feature type="region of interest" description="Disordered" evidence="2">
    <location>
        <begin position="77"/>
        <end position="316"/>
    </location>
</feature>
<feature type="compositionally biased region" description="Polar residues" evidence="2">
    <location>
        <begin position="293"/>
        <end position="310"/>
    </location>
</feature>
<feature type="domain" description="Chaperone DnaJ C-terminal" evidence="3">
    <location>
        <begin position="319"/>
        <end position="491"/>
    </location>
</feature>
<proteinExistence type="predicted"/>
<evidence type="ECO:0000256" key="2">
    <source>
        <dbReference type="SAM" id="MobiDB-lite"/>
    </source>
</evidence>
<dbReference type="InterPro" id="IPR008971">
    <property type="entry name" value="HSP40/DnaJ_pept-bd"/>
</dbReference>
<dbReference type="GO" id="GO:0051082">
    <property type="term" value="F:unfolded protein binding"/>
    <property type="evidence" value="ECO:0007669"/>
    <property type="project" value="InterPro"/>
</dbReference>
<organism evidence="4 5">
    <name type="scientific">Linum trigynum</name>
    <dbReference type="NCBI Taxonomy" id="586398"/>
    <lineage>
        <taxon>Eukaryota</taxon>
        <taxon>Viridiplantae</taxon>
        <taxon>Streptophyta</taxon>
        <taxon>Embryophyta</taxon>
        <taxon>Tracheophyta</taxon>
        <taxon>Spermatophyta</taxon>
        <taxon>Magnoliopsida</taxon>
        <taxon>eudicotyledons</taxon>
        <taxon>Gunneridae</taxon>
        <taxon>Pentapetalae</taxon>
        <taxon>rosids</taxon>
        <taxon>fabids</taxon>
        <taxon>Malpighiales</taxon>
        <taxon>Linaceae</taxon>
        <taxon>Linum</taxon>
    </lineage>
</organism>
<dbReference type="Proteomes" id="UP001497516">
    <property type="component" value="Chromosome 10"/>
</dbReference>
<feature type="region of interest" description="Disordered" evidence="2">
    <location>
        <begin position="1"/>
        <end position="58"/>
    </location>
</feature>
<feature type="compositionally biased region" description="Low complexity" evidence="2">
    <location>
        <begin position="79"/>
        <end position="89"/>
    </location>
</feature>
<dbReference type="Pfam" id="PF01556">
    <property type="entry name" value="DnaJ_C"/>
    <property type="match status" value="1"/>
</dbReference>
<gene>
    <name evidence="4" type="ORF">LTRI10_LOCUS9459</name>
</gene>
<evidence type="ECO:0000313" key="5">
    <source>
        <dbReference type="Proteomes" id="UP001497516"/>
    </source>
</evidence>
<dbReference type="EMBL" id="OZ034814">
    <property type="protein sequence ID" value="CAL1362437.1"/>
    <property type="molecule type" value="Genomic_DNA"/>
</dbReference>
<dbReference type="FunFam" id="2.60.260.20:FF:000002">
    <property type="entry name" value="Dnaj homolog subfamily b member"/>
    <property type="match status" value="1"/>
</dbReference>
<evidence type="ECO:0000259" key="3">
    <source>
        <dbReference type="Pfam" id="PF01556"/>
    </source>
</evidence>
<reference evidence="4 5" key="1">
    <citation type="submission" date="2024-04" db="EMBL/GenBank/DDBJ databases">
        <authorList>
            <person name="Fracassetti M."/>
        </authorList>
    </citation>
    <scope>NUCLEOTIDE SEQUENCE [LARGE SCALE GENOMIC DNA]</scope>
</reference>
<dbReference type="PANTHER" id="PTHR24078:SF574">
    <property type="entry name" value="CHAPERONE DNAJ C-TERMINAL DOMAIN-CONTAINING PROTEIN"/>
    <property type="match status" value="1"/>
</dbReference>
<dbReference type="SUPFAM" id="SSF49493">
    <property type="entry name" value="HSP40/DnaJ peptide-binding domain"/>
    <property type="match status" value="2"/>
</dbReference>
<feature type="compositionally biased region" description="Low complexity" evidence="2">
    <location>
        <begin position="99"/>
        <end position="110"/>
    </location>
</feature>
<feature type="compositionally biased region" description="Low complexity" evidence="2">
    <location>
        <begin position="164"/>
        <end position="178"/>
    </location>
</feature>
<name>A0AAV2D1X4_9ROSI</name>
<dbReference type="Gene3D" id="2.60.260.20">
    <property type="entry name" value="Urease metallochaperone UreE, N-terminal domain"/>
    <property type="match status" value="2"/>
</dbReference>
<evidence type="ECO:0000256" key="1">
    <source>
        <dbReference type="ARBA" id="ARBA00023186"/>
    </source>
</evidence>
<dbReference type="InterPro" id="IPR051339">
    <property type="entry name" value="DnaJ_subfamily_B"/>
</dbReference>
<sequence>MVDDHHRHHNSESITIIGSSTTTSDVDGKNPNNKNSTSSSSSSSSPSEKTRRRSKAKDFWRVHRTLIARWCHAARNINTSSSTPTSPFSSPSPPPERPPGSSSTSPSSSSCCSDGNKAGLGEGDDQPAPGLAPRVESQRAEEEEEAAAVEKNNTMNGIHSFRYTATAADPTTTTTTTPKGVFKQKTKEADFLRTLTNPLSRIASKRSPSPSSKIGSRRSGSPLSFVHRCITGRKPTTTTTPPPPSTADVHHDRSSSPAAAAPPPSTAPASLASDASVRSSASSGGSNLGGFSRNPSQRSATPIMFSNSTGRKVKPPPVQQNLECTLEELFYGCTKTVKVTRDVLTDRGQIVQEDETLSIQVKPGWRRGTTITFEGTTTTTGTTEQPPPRRRPVGSEPSDVTFVIVEKRHPLFRRVGDDLEIAIGIPLVQALTGCDISIPLLGDSGEVMNLTIDDVIYPGYEKVVPGQGMPRFKEEGTTRGLLRVLFLVEFPVELTEEQKAKIVSILEEEEEEGGSC</sequence>
<accession>A0AAV2D1X4</accession>
<feature type="compositionally biased region" description="Low complexity" evidence="2">
    <location>
        <begin position="13"/>
        <end position="47"/>
    </location>
</feature>
<protein>
    <recommendedName>
        <fullName evidence="3">Chaperone DnaJ C-terminal domain-containing protein</fullName>
    </recommendedName>
</protein>
<keyword evidence="1" id="KW-0143">Chaperone</keyword>
<feature type="compositionally biased region" description="Low complexity" evidence="2">
    <location>
        <begin position="267"/>
        <end position="292"/>
    </location>
</feature>
<dbReference type="GO" id="GO:0005829">
    <property type="term" value="C:cytosol"/>
    <property type="evidence" value="ECO:0007669"/>
    <property type="project" value="TreeGrafter"/>
</dbReference>
<feature type="compositionally biased region" description="Polar residues" evidence="2">
    <location>
        <begin position="206"/>
        <end position="222"/>
    </location>
</feature>
<dbReference type="AlphaFoldDB" id="A0AAV2D1X4"/>
<dbReference type="GO" id="GO:0006457">
    <property type="term" value="P:protein folding"/>
    <property type="evidence" value="ECO:0007669"/>
    <property type="project" value="InterPro"/>
</dbReference>